<evidence type="ECO:0000313" key="3">
    <source>
        <dbReference type="EMBL" id="KAL0198285.1"/>
    </source>
</evidence>
<feature type="compositionally biased region" description="Basic residues" evidence="1">
    <location>
        <begin position="108"/>
        <end position="118"/>
    </location>
</feature>
<organism evidence="3 4">
    <name type="scientific">Cirrhinus mrigala</name>
    <name type="common">Mrigala</name>
    <dbReference type="NCBI Taxonomy" id="683832"/>
    <lineage>
        <taxon>Eukaryota</taxon>
        <taxon>Metazoa</taxon>
        <taxon>Chordata</taxon>
        <taxon>Craniata</taxon>
        <taxon>Vertebrata</taxon>
        <taxon>Euteleostomi</taxon>
        <taxon>Actinopterygii</taxon>
        <taxon>Neopterygii</taxon>
        <taxon>Teleostei</taxon>
        <taxon>Ostariophysi</taxon>
        <taxon>Cypriniformes</taxon>
        <taxon>Cyprinidae</taxon>
        <taxon>Labeoninae</taxon>
        <taxon>Labeonini</taxon>
        <taxon>Cirrhinus</taxon>
    </lineage>
</organism>
<evidence type="ECO:0000256" key="1">
    <source>
        <dbReference type="SAM" id="MobiDB-lite"/>
    </source>
</evidence>
<feature type="domain" description="HSR" evidence="2">
    <location>
        <begin position="3"/>
        <end position="52"/>
    </location>
</feature>
<accession>A0ABD0RIC3</accession>
<protein>
    <recommendedName>
        <fullName evidence="2">HSR domain-containing protein</fullName>
    </recommendedName>
</protein>
<dbReference type="EMBL" id="JAMKFB020000003">
    <property type="protein sequence ID" value="KAL0198285.1"/>
    <property type="molecule type" value="Genomic_DNA"/>
</dbReference>
<dbReference type="AlphaFoldDB" id="A0ABD0RIC3"/>
<sequence length="118" mass="13717">MRTHKQKEKGVYEVLDWLEKNRPQDIQQFWHCVFEDHILKLYPTLRVLRNSLIGSTIEPPDVKKATEEKSEGKAETGKEGNYKRKRSKDDRRSEDCDDPGSSFASTPSRKKPAKKSLL</sequence>
<dbReference type="Pfam" id="PF03172">
    <property type="entry name" value="HSR"/>
    <property type="match status" value="1"/>
</dbReference>
<dbReference type="InterPro" id="IPR004865">
    <property type="entry name" value="HSR_dom"/>
</dbReference>
<evidence type="ECO:0000259" key="2">
    <source>
        <dbReference type="Pfam" id="PF03172"/>
    </source>
</evidence>
<gene>
    <name evidence="3" type="ORF">M9458_006825</name>
</gene>
<name>A0ABD0RIC3_CIRMR</name>
<comment type="caution">
    <text evidence="3">The sequence shown here is derived from an EMBL/GenBank/DDBJ whole genome shotgun (WGS) entry which is preliminary data.</text>
</comment>
<feature type="region of interest" description="Disordered" evidence="1">
    <location>
        <begin position="56"/>
        <end position="118"/>
    </location>
</feature>
<keyword evidence="4" id="KW-1185">Reference proteome</keyword>
<dbReference type="PANTHER" id="PTHR46386">
    <property type="entry name" value="NUCLEAR BODY PROTEIN SP140"/>
    <property type="match status" value="1"/>
</dbReference>
<reference evidence="3 4" key="1">
    <citation type="submission" date="2024-05" db="EMBL/GenBank/DDBJ databases">
        <title>Genome sequencing and assembly of Indian major carp, Cirrhinus mrigala (Hamilton, 1822).</title>
        <authorList>
            <person name="Mohindra V."/>
            <person name="Chowdhury L.M."/>
            <person name="Lal K."/>
            <person name="Jena J.K."/>
        </authorList>
    </citation>
    <scope>NUCLEOTIDE SEQUENCE [LARGE SCALE GENOMIC DNA]</scope>
    <source>
        <strain evidence="3">CM1030</strain>
        <tissue evidence="3">Blood</tissue>
    </source>
</reference>
<evidence type="ECO:0000313" key="4">
    <source>
        <dbReference type="Proteomes" id="UP001529510"/>
    </source>
</evidence>
<proteinExistence type="predicted"/>
<feature type="non-terminal residue" evidence="3">
    <location>
        <position position="118"/>
    </location>
</feature>
<dbReference type="PANTHER" id="PTHR46386:SF1">
    <property type="entry name" value="NUCLEAR BODY PROTEIN SP140-LIKE PROTEIN"/>
    <property type="match status" value="1"/>
</dbReference>
<dbReference type="Proteomes" id="UP001529510">
    <property type="component" value="Unassembled WGS sequence"/>
</dbReference>
<dbReference type="InterPro" id="IPR043563">
    <property type="entry name" value="Sp110/Sp140/Sp140L-like"/>
</dbReference>
<feature type="compositionally biased region" description="Basic and acidic residues" evidence="1">
    <location>
        <begin position="60"/>
        <end position="94"/>
    </location>
</feature>